<dbReference type="GO" id="GO:0004252">
    <property type="term" value="F:serine-type endopeptidase activity"/>
    <property type="evidence" value="ECO:0007669"/>
    <property type="project" value="UniProtKB-UniRule"/>
</dbReference>
<feature type="domain" description="Peptidase S8/S53" evidence="8">
    <location>
        <begin position="70"/>
        <end position="477"/>
    </location>
</feature>
<keyword evidence="10" id="KW-1185">Reference proteome</keyword>
<dbReference type="SUPFAM" id="SSF52743">
    <property type="entry name" value="Subtilisin-like"/>
    <property type="match status" value="1"/>
</dbReference>
<dbReference type="InterPro" id="IPR034080">
    <property type="entry name" value="Protease_P7-like_dom"/>
</dbReference>
<dbReference type="InterPro" id="IPR023827">
    <property type="entry name" value="Peptidase_S8_Asp-AS"/>
</dbReference>
<feature type="signal peptide" evidence="7">
    <location>
        <begin position="1"/>
        <end position="21"/>
    </location>
</feature>
<evidence type="ECO:0000256" key="2">
    <source>
        <dbReference type="ARBA" id="ARBA00022670"/>
    </source>
</evidence>
<dbReference type="InterPro" id="IPR000209">
    <property type="entry name" value="Peptidase_S8/S53_dom"/>
</dbReference>
<dbReference type="STRING" id="415425.SAMN05444363_1516"/>
<accession>A0A1M6DKY1</accession>
<organism evidence="9 10">
    <name type="scientific">Flavobacterium terrae</name>
    <dbReference type="NCBI Taxonomy" id="415425"/>
    <lineage>
        <taxon>Bacteria</taxon>
        <taxon>Pseudomonadati</taxon>
        <taxon>Bacteroidota</taxon>
        <taxon>Flavobacteriia</taxon>
        <taxon>Flavobacteriales</taxon>
        <taxon>Flavobacteriaceae</taxon>
        <taxon>Flavobacterium</taxon>
    </lineage>
</organism>
<evidence type="ECO:0000313" key="9">
    <source>
        <dbReference type="EMBL" id="SHI74007.1"/>
    </source>
</evidence>
<proteinExistence type="inferred from homology"/>
<sequence length="537" mass="59460">MKNRKLMLLFVGLTLSTSVFAQGPNLTVTKKQKLTENQLKRWSHLDLEKDSIPGMSIDRVYSELLKGKKGEKVIVGVVDSGVDIDHEDLKSVIWTNKKEIPNNGIDDDKNGYIDDVHGWNFLGNIENENLELTRILKKGDDGSQTYKDAKVAYDKKMEALLANKQQVDNIINANKIVSEYLKKEDFTIDEVKAITTEDAELKKNIEVFTKIGKAGSTLMTNVNKFKTQVYNQLNYNYNLEFDGRKLVGDNPEDINDKFYGNNIVYGPTKESALHGTHVAGIIAQSRNNNIGGDGIADNVEIMSVRAVPNGDEYDKDVALAIKYAVDNGAKVINASFGKDFSPHKQWVYDAIKYAESKDVLIVHAAGNDSKDIDVEPNFPNDSDDKKTEFADNVITVGALNFENGKKVVANFSNYGKLNVDVYAPGVKIYATTPNSEYQYLQGTSMASPNVAGVAAMIRSYYPNLSAKEIKGIIMNSGTPITEDVVVGGDPKDVRPFNSLSKSGKIVNGFTAMTLAEKMSKEKMKTKKFPKKNKTIKS</sequence>
<evidence type="ECO:0000256" key="4">
    <source>
        <dbReference type="ARBA" id="ARBA00022825"/>
    </source>
</evidence>
<feature type="active site" description="Charge relay system" evidence="5">
    <location>
        <position position="444"/>
    </location>
</feature>
<dbReference type="PROSITE" id="PS51892">
    <property type="entry name" value="SUBTILASE"/>
    <property type="match status" value="1"/>
</dbReference>
<dbReference type="PROSITE" id="PS00136">
    <property type="entry name" value="SUBTILASE_ASP"/>
    <property type="match status" value="1"/>
</dbReference>
<dbReference type="PANTHER" id="PTHR43399:SF4">
    <property type="entry name" value="CELL WALL-ASSOCIATED PROTEASE"/>
    <property type="match status" value="1"/>
</dbReference>
<dbReference type="AlphaFoldDB" id="A0A1M6DKY1"/>
<dbReference type="GO" id="GO:0006508">
    <property type="term" value="P:proteolysis"/>
    <property type="evidence" value="ECO:0007669"/>
    <property type="project" value="UniProtKB-KW"/>
</dbReference>
<dbReference type="PANTHER" id="PTHR43399">
    <property type="entry name" value="SUBTILISIN-RELATED"/>
    <property type="match status" value="1"/>
</dbReference>
<dbReference type="CDD" id="cd07483">
    <property type="entry name" value="Peptidases_S8_Subtilisin_Novo-like"/>
    <property type="match status" value="1"/>
</dbReference>
<name>A0A1M6DKY1_9FLAO</name>
<dbReference type="PROSITE" id="PS00138">
    <property type="entry name" value="SUBTILASE_SER"/>
    <property type="match status" value="1"/>
</dbReference>
<dbReference type="InterPro" id="IPR023828">
    <property type="entry name" value="Peptidase_S8_Ser-AS"/>
</dbReference>
<gene>
    <name evidence="9" type="ORF">SAMN05444363_1516</name>
</gene>
<dbReference type="Gene3D" id="3.40.50.200">
    <property type="entry name" value="Peptidase S8/S53 domain"/>
    <property type="match status" value="2"/>
</dbReference>
<dbReference type="Pfam" id="PF00082">
    <property type="entry name" value="Peptidase_S8"/>
    <property type="match status" value="1"/>
</dbReference>
<comment type="similarity">
    <text evidence="1 5 6">Belongs to the peptidase S8 family.</text>
</comment>
<dbReference type="InterPro" id="IPR051048">
    <property type="entry name" value="Peptidase_S8/S53_subtilisin"/>
</dbReference>
<dbReference type="InterPro" id="IPR036852">
    <property type="entry name" value="Peptidase_S8/S53_dom_sf"/>
</dbReference>
<dbReference type="RefSeq" id="WP_073310058.1">
    <property type="nucleotide sequence ID" value="NZ_FQZI01000002.1"/>
</dbReference>
<dbReference type="Proteomes" id="UP000184488">
    <property type="component" value="Unassembled WGS sequence"/>
</dbReference>
<dbReference type="InterPro" id="IPR015500">
    <property type="entry name" value="Peptidase_S8_subtilisin-rel"/>
</dbReference>
<dbReference type="EMBL" id="FQZI01000002">
    <property type="protein sequence ID" value="SHI74007.1"/>
    <property type="molecule type" value="Genomic_DNA"/>
</dbReference>
<keyword evidence="3 5" id="KW-0378">Hydrolase</keyword>
<dbReference type="OrthoDB" id="9798386at2"/>
<evidence type="ECO:0000256" key="7">
    <source>
        <dbReference type="SAM" id="SignalP"/>
    </source>
</evidence>
<feature type="active site" description="Charge relay system" evidence="5">
    <location>
        <position position="274"/>
    </location>
</feature>
<evidence type="ECO:0000313" key="10">
    <source>
        <dbReference type="Proteomes" id="UP000184488"/>
    </source>
</evidence>
<feature type="chain" id="PRO_5012861544" evidence="7">
    <location>
        <begin position="22"/>
        <end position="537"/>
    </location>
</feature>
<reference evidence="10" key="1">
    <citation type="submission" date="2016-11" db="EMBL/GenBank/DDBJ databases">
        <authorList>
            <person name="Varghese N."/>
            <person name="Submissions S."/>
        </authorList>
    </citation>
    <scope>NUCLEOTIDE SEQUENCE [LARGE SCALE GENOMIC DNA]</scope>
    <source>
        <strain evidence="10">DSM 18829</strain>
    </source>
</reference>
<keyword evidence="7" id="KW-0732">Signal</keyword>
<evidence type="ECO:0000256" key="3">
    <source>
        <dbReference type="ARBA" id="ARBA00022801"/>
    </source>
</evidence>
<feature type="active site" description="Charge relay system" evidence="5">
    <location>
        <position position="79"/>
    </location>
</feature>
<evidence type="ECO:0000256" key="5">
    <source>
        <dbReference type="PROSITE-ProRule" id="PRU01240"/>
    </source>
</evidence>
<dbReference type="InterPro" id="IPR017308">
    <property type="entry name" value="Pept_S8_subtilisin_bacteroid"/>
</dbReference>
<protein>
    <submittedName>
        <fullName evidence="9">Subtilase family protein</fullName>
    </submittedName>
</protein>
<dbReference type="PRINTS" id="PR00723">
    <property type="entry name" value="SUBTILISIN"/>
</dbReference>
<keyword evidence="4 5" id="KW-0720">Serine protease</keyword>
<evidence type="ECO:0000259" key="8">
    <source>
        <dbReference type="Pfam" id="PF00082"/>
    </source>
</evidence>
<dbReference type="PIRSF" id="PIRSF037892">
    <property type="entry name" value="Subtilisin_rel_SRU_0565"/>
    <property type="match status" value="1"/>
</dbReference>
<keyword evidence="2 5" id="KW-0645">Protease</keyword>
<evidence type="ECO:0000256" key="1">
    <source>
        <dbReference type="ARBA" id="ARBA00011073"/>
    </source>
</evidence>
<evidence type="ECO:0000256" key="6">
    <source>
        <dbReference type="RuleBase" id="RU003355"/>
    </source>
</evidence>